<organism evidence="1">
    <name type="scientific">hydrothermal vent metagenome</name>
    <dbReference type="NCBI Taxonomy" id="652676"/>
    <lineage>
        <taxon>unclassified sequences</taxon>
        <taxon>metagenomes</taxon>
        <taxon>ecological metagenomes</taxon>
    </lineage>
</organism>
<feature type="non-terminal residue" evidence="1">
    <location>
        <position position="23"/>
    </location>
</feature>
<gene>
    <name evidence="1" type="ORF">MNBD_NITROSPIRAE01-505</name>
</gene>
<evidence type="ECO:0000313" key="1">
    <source>
        <dbReference type="EMBL" id="VAX33378.1"/>
    </source>
</evidence>
<protein>
    <submittedName>
        <fullName evidence="1">Uncharacterized protein</fullName>
    </submittedName>
</protein>
<reference evidence="1" key="1">
    <citation type="submission" date="2018-06" db="EMBL/GenBank/DDBJ databases">
        <authorList>
            <person name="Zhirakovskaya E."/>
        </authorList>
    </citation>
    <scope>NUCLEOTIDE SEQUENCE</scope>
</reference>
<proteinExistence type="predicted"/>
<sequence length="23" mass="2671">MLLKAHSSTYIVFVVIVRVLLRI</sequence>
<name>A0A3B1DBL3_9ZZZZ</name>
<dbReference type="AlphaFoldDB" id="A0A3B1DBL3"/>
<accession>A0A3B1DBL3</accession>
<dbReference type="EMBL" id="UOGF01000107">
    <property type="protein sequence ID" value="VAX33378.1"/>
    <property type="molecule type" value="Genomic_DNA"/>
</dbReference>